<evidence type="ECO:0000313" key="4">
    <source>
        <dbReference type="EMBL" id="CAB4158297.1"/>
    </source>
</evidence>
<sequence>MDLQVSAVFYANYNSRAKIIVNQGGSSSGKTYSILQVLCIRAIESRSRITIVGQDIPNLKVGAMRDLGNIINDTPFFAKHIDRYNATDRIYYFTNGSYIEFKSYENAQDAKSGKRDYAFFNEVNGIREDIFNEIYWRSNKQVFIDYNPTAEFWVHENLIGQPEVELIISDHRHNPFVDNSIREKLEALKDKDFNLWKINARGYTGKLEGLIYRNWVTIDEIPPNALLLGYGLDFGFSADPSALIAIYKYNEDIVVDELLYQTDKTATQLSALFSALSVSKQEVIVADSSNPMAIAELKNLGWRMKKADKPQGSVNAGIDIVKRFRLLVTKRSINTIKELRMYKWKVKKTGDPDDEPVDFANHSLDALRYICMDKLAEKNKGVYVIR</sequence>
<evidence type="ECO:0000313" key="3">
    <source>
        <dbReference type="EMBL" id="CAB4142101.1"/>
    </source>
</evidence>
<dbReference type="Gene3D" id="3.40.50.300">
    <property type="entry name" value="P-loop containing nucleotide triphosphate hydrolases"/>
    <property type="match status" value="1"/>
</dbReference>
<dbReference type="Pfam" id="PF17288">
    <property type="entry name" value="Terminase_3C"/>
    <property type="match status" value="1"/>
</dbReference>
<dbReference type="PANTHER" id="PTHR39184:SF1">
    <property type="entry name" value="PBSX PHAGE TERMINASE LARGE SUBUNIT"/>
    <property type="match status" value="1"/>
</dbReference>
<dbReference type="Pfam" id="PF04466">
    <property type="entry name" value="Terminase_3"/>
    <property type="match status" value="1"/>
</dbReference>
<evidence type="ECO:0000259" key="2">
    <source>
        <dbReference type="Pfam" id="PF17288"/>
    </source>
</evidence>
<dbReference type="InterPro" id="IPR052380">
    <property type="entry name" value="Viral_DNA_packaging_terminase"/>
</dbReference>
<protein>
    <submittedName>
        <fullName evidence="3">XtmB Phage terminase large subunit</fullName>
    </submittedName>
</protein>
<feature type="domain" description="Phage terminase large subunit C-terminal" evidence="2">
    <location>
        <begin position="233"/>
        <end position="370"/>
    </location>
</feature>
<dbReference type="InterPro" id="IPR035413">
    <property type="entry name" value="Terminase_L_C"/>
</dbReference>
<dbReference type="EMBL" id="LR796668">
    <property type="protein sequence ID" value="CAB4158297.1"/>
    <property type="molecule type" value="Genomic_DNA"/>
</dbReference>
<dbReference type="EMBL" id="LR796400">
    <property type="protein sequence ID" value="CAB4142101.1"/>
    <property type="molecule type" value="Genomic_DNA"/>
</dbReference>
<dbReference type="Gene3D" id="3.30.420.280">
    <property type="match status" value="1"/>
</dbReference>
<feature type="domain" description="Phage terminase large subunit N-terminal" evidence="1">
    <location>
        <begin position="17"/>
        <end position="202"/>
    </location>
</feature>
<gene>
    <name evidence="3" type="ORF">UFOVP427_43</name>
    <name evidence="4" type="ORF">UFOVP697_11</name>
</gene>
<evidence type="ECO:0000259" key="1">
    <source>
        <dbReference type="Pfam" id="PF04466"/>
    </source>
</evidence>
<proteinExistence type="predicted"/>
<accession>A0A6J5M7I1</accession>
<organism evidence="3">
    <name type="scientific">uncultured Caudovirales phage</name>
    <dbReference type="NCBI Taxonomy" id="2100421"/>
    <lineage>
        <taxon>Viruses</taxon>
        <taxon>Duplodnaviria</taxon>
        <taxon>Heunggongvirae</taxon>
        <taxon>Uroviricota</taxon>
        <taxon>Caudoviricetes</taxon>
        <taxon>Peduoviridae</taxon>
        <taxon>Maltschvirus</taxon>
        <taxon>Maltschvirus maltsch</taxon>
    </lineage>
</organism>
<reference evidence="3" key="1">
    <citation type="submission" date="2020-04" db="EMBL/GenBank/DDBJ databases">
        <authorList>
            <person name="Chiriac C."/>
            <person name="Salcher M."/>
            <person name="Ghai R."/>
            <person name="Kavagutti S V."/>
        </authorList>
    </citation>
    <scope>NUCLEOTIDE SEQUENCE</scope>
</reference>
<dbReference type="PANTHER" id="PTHR39184">
    <property type="match status" value="1"/>
</dbReference>
<dbReference type="InterPro" id="IPR035412">
    <property type="entry name" value="Terminase_L_N"/>
</dbReference>
<name>A0A6J5M7I1_9CAUD</name>
<dbReference type="InterPro" id="IPR027417">
    <property type="entry name" value="P-loop_NTPase"/>
</dbReference>